<dbReference type="Proteomes" id="UP000051378">
    <property type="component" value="Unassembled WGS sequence"/>
</dbReference>
<dbReference type="AlphaFoldDB" id="A0A0R2DHK6"/>
<evidence type="ECO:0000256" key="6">
    <source>
        <dbReference type="ARBA" id="ARBA00022989"/>
    </source>
</evidence>
<keyword evidence="10" id="KW-1185">Reference proteome</keyword>
<dbReference type="STRING" id="1423744.FC86_GL000690"/>
<comment type="similarity">
    <text evidence="2">Belongs to the MreD family.</text>
</comment>
<feature type="transmembrane region" description="Helical" evidence="8">
    <location>
        <begin position="143"/>
        <end position="166"/>
    </location>
</feature>
<organism evidence="9 10">
    <name type="scientific">Holzapfeliella floricola DSM 23037 = JCM 16512</name>
    <dbReference type="NCBI Taxonomy" id="1423744"/>
    <lineage>
        <taxon>Bacteria</taxon>
        <taxon>Bacillati</taxon>
        <taxon>Bacillota</taxon>
        <taxon>Bacilli</taxon>
        <taxon>Lactobacillales</taxon>
        <taxon>Lactobacillaceae</taxon>
        <taxon>Holzapfeliella</taxon>
    </lineage>
</organism>
<proteinExistence type="inferred from homology"/>
<evidence type="ECO:0000256" key="8">
    <source>
        <dbReference type="SAM" id="Phobius"/>
    </source>
</evidence>
<sequence length="175" mass="19810">MHRVKKWVLPLLLLLCLILDGVLSKSISPLLGNNTFIVSTQFYLIFQSLIAFYNGNNTYWLYVIVGMGLISDVFYSGIIGINTFLYAVVFYLGQINAKRFPDIKLARGFVTLLSSVGYQLSLGILLVIFRIQTNTGFVSGIPTVIKTAMLTTILFVIFDRLFILYIQKYPFIKSI</sequence>
<feature type="transmembrane region" description="Helical" evidence="8">
    <location>
        <begin position="60"/>
        <end position="93"/>
    </location>
</feature>
<reference evidence="9 10" key="1">
    <citation type="journal article" date="2015" name="Genome Announc.">
        <title>Expanding the biotechnology potential of lactobacilli through comparative genomics of 213 strains and associated genera.</title>
        <authorList>
            <person name="Sun Z."/>
            <person name="Harris H.M."/>
            <person name="McCann A."/>
            <person name="Guo C."/>
            <person name="Argimon S."/>
            <person name="Zhang W."/>
            <person name="Yang X."/>
            <person name="Jeffery I.B."/>
            <person name="Cooney J.C."/>
            <person name="Kagawa T.F."/>
            <person name="Liu W."/>
            <person name="Song Y."/>
            <person name="Salvetti E."/>
            <person name="Wrobel A."/>
            <person name="Rasinkangas P."/>
            <person name="Parkhill J."/>
            <person name="Rea M.C."/>
            <person name="O'Sullivan O."/>
            <person name="Ritari J."/>
            <person name="Douillard F.P."/>
            <person name="Paul Ross R."/>
            <person name="Yang R."/>
            <person name="Briner A.E."/>
            <person name="Felis G.E."/>
            <person name="de Vos W.M."/>
            <person name="Barrangou R."/>
            <person name="Klaenhammer T.R."/>
            <person name="Caufield P.W."/>
            <person name="Cui Y."/>
            <person name="Zhang H."/>
            <person name="O'Toole P.W."/>
        </authorList>
    </citation>
    <scope>NUCLEOTIDE SEQUENCE [LARGE SCALE GENOMIC DNA]</scope>
    <source>
        <strain evidence="9 10">DSM 23037</strain>
    </source>
</reference>
<evidence type="ECO:0000313" key="10">
    <source>
        <dbReference type="Proteomes" id="UP000051378"/>
    </source>
</evidence>
<evidence type="ECO:0000256" key="5">
    <source>
        <dbReference type="ARBA" id="ARBA00022960"/>
    </source>
</evidence>
<comment type="caution">
    <text evidence="9">The sequence shown here is derived from an EMBL/GenBank/DDBJ whole genome shotgun (WGS) entry which is preliminary data.</text>
</comment>
<comment type="subcellular location">
    <subcellularLocation>
        <location evidence="1">Cell membrane</location>
        <topology evidence="1">Multi-pass membrane protein</topology>
    </subcellularLocation>
</comment>
<keyword evidence="7 8" id="KW-0472">Membrane</keyword>
<dbReference type="InterPro" id="IPR007227">
    <property type="entry name" value="Cell_shape_determining_MreD"/>
</dbReference>
<evidence type="ECO:0000256" key="2">
    <source>
        <dbReference type="ARBA" id="ARBA00007776"/>
    </source>
</evidence>
<dbReference type="Pfam" id="PF04093">
    <property type="entry name" value="MreD"/>
    <property type="match status" value="1"/>
</dbReference>
<dbReference type="PATRIC" id="fig|1423744.4.peg.709"/>
<evidence type="ECO:0000313" key="9">
    <source>
        <dbReference type="EMBL" id="KRN03584.1"/>
    </source>
</evidence>
<evidence type="ECO:0000256" key="3">
    <source>
        <dbReference type="ARBA" id="ARBA00022475"/>
    </source>
</evidence>
<keyword evidence="5" id="KW-0133">Cell shape</keyword>
<evidence type="ECO:0000256" key="1">
    <source>
        <dbReference type="ARBA" id="ARBA00004651"/>
    </source>
</evidence>
<gene>
    <name evidence="9" type="ORF">FC86_GL000690</name>
</gene>
<dbReference type="GO" id="GO:0008360">
    <property type="term" value="P:regulation of cell shape"/>
    <property type="evidence" value="ECO:0007669"/>
    <property type="project" value="UniProtKB-KW"/>
</dbReference>
<evidence type="ECO:0000256" key="4">
    <source>
        <dbReference type="ARBA" id="ARBA00022692"/>
    </source>
</evidence>
<dbReference type="GO" id="GO:0005886">
    <property type="term" value="C:plasma membrane"/>
    <property type="evidence" value="ECO:0007669"/>
    <property type="project" value="UniProtKB-SubCell"/>
</dbReference>
<protein>
    <recommendedName>
        <fullName evidence="11">Rod shape-determining protein MreD</fullName>
    </recommendedName>
</protein>
<accession>A0A0R2DHK6</accession>
<keyword evidence="4 8" id="KW-0812">Transmembrane</keyword>
<dbReference type="EMBL" id="AYZL01000020">
    <property type="protein sequence ID" value="KRN03584.1"/>
    <property type="molecule type" value="Genomic_DNA"/>
</dbReference>
<name>A0A0R2DHK6_9LACO</name>
<evidence type="ECO:0000256" key="7">
    <source>
        <dbReference type="ARBA" id="ARBA00023136"/>
    </source>
</evidence>
<feature type="transmembrane region" description="Helical" evidence="8">
    <location>
        <begin position="105"/>
        <end position="131"/>
    </location>
</feature>
<keyword evidence="3" id="KW-1003">Cell membrane</keyword>
<evidence type="ECO:0008006" key="11">
    <source>
        <dbReference type="Google" id="ProtNLM"/>
    </source>
</evidence>
<keyword evidence="6 8" id="KW-1133">Transmembrane helix</keyword>